<sequence>MGCGGSKVDDLPLLTRCRERKELIKAASDHRYALAAAHVLYFQSLRDVGEAIRRFADEELVIASSSSPGSPVLTLPSWERKYRPKSKNSFSSTSISHSVDDSNHKKSKNKDKEEIEDSHLHLSSGSDLDTGSGHIHIHNTAEEEEVDLGHTHVHNTYEGEEVHQREIPSTSYHFNDYPQENWSYNYPGDNPYSYPYPYPFSNPYPNMYYMKSSATPSKTVVYEDPTVNGYSSYYGSAGYFGYPMMGSPQEPSPQRPPPVPPSPPRVSTWDFLNVFDTYDNHTGGLPGYYSVGRYGYGSTTSSPDSKEVREREGIPDLEDETEQEVIKEVKKEKNRVKEEMNVNGKYKFNEEVDKNYGEGTSKSVPVQSSTESMDSFKGKEIKRNTSLDTFCSPESVLSSKSLGEDSVRKKGVSFEFEEASTMDIESSKRSSLTTLSVHGTRDLQEVVNEIRDEFETASSYGGEVASLLEAGRLPYQRRTTLLRVILSRILYLVSSHPPTRPSVQISSRAMKMAKAYSEEPGNDFDMKARSLSSTLEKIYAWEKKLYKEVKEEERLRVDYEKRCKRLKSLDEHGAESSKIDAAQASIRKLLTKINVTIRAVDTISSKIHRLRDEELQPQITELIHGLMRMWKSMLRCHQKQFQAIMESKARSLKANTGLQRDSGLRATLELETELINWCTRFNNWIDTQKSYVELLNEWLLRCLLIEHEETPDGIAPFSPGRMGAPPIFVVCNDWCQAMFRISEKEVENAMLNFASSLRQLWERQDVEQRQKIKADYLTKDFEKRLKTLRMERGRIMPEQDALSDKAMSKVPSESGVSPLDDLKVDLDSMRKKLEEERSRHKEAAKLVHDAASGSLQAGLVPIFEALGNFTSEVLKAHEQVRLENAGGS</sequence>
<feature type="domain" description="DUF632" evidence="3">
    <location>
        <begin position="443"/>
        <end position="758"/>
    </location>
</feature>
<feature type="coiled-coil region" evidence="1">
    <location>
        <begin position="542"/>
        <end position="569"/>
    </location>
</feature>
<feature type="compositionally biased region" description="Basic and acidic residues" evidence="2">
    <location>
        <begin position="98"/>
        <end position="120"/>
    </location>
</feature>
<dbReference type="PANTHER" id="PTHR21450">
    <property type="entry name" value="PROTEIN ALTERED PHOSPHATE STARVATION RESPONSE 1"/>
    <property type="match status" value="1"/>
</dbReference>
<organism evidence="5 6">
    <name type="scientific">Hevea brasiliensis</name>
    <name type="common">Para rubber tree</name>
    <name type="synonym">Siphonia brasiliensis</name>
    <dbReference type="NCBI Taxonomy" id="3981"/>
    <lineage>
        <taxon>Eukaryota</taxon>
        <taxon>Viridiplantae</taxon>
        <taxon>Streptophyta</taxon>
        <taxon>Embryophyta</taxon>
        <taxon>Tracheophyta</taxon>
        <taxon>Spermatophyta</taxon>
        <taxon>Magnoliopsida</taxon>
        <taxon>eudicotyledons</taxon>
        <taxon>Gunneridae</taxon>
        <taxon>Pentapetalae</taxon>
        <taxon>rosids</taxon>
        <taxon>fabids</taxon>
        <taxon>Malpighiales</taxon>
        <taxon>Euphorbiaceae</taxon>
        <taxon>Crotonoideae</taxon>
        <taxon>Micrandreae</taxon>
        <taxon>Hevea</taxon>
    </lineage>
</organism>
<dbReference type="InterPro" id="IPR006868">
    <property type="entry name" value="DUF630"/>
</dbReference>
<proteinExistence type="predicted"/>
<feature type="region of interest" description="Disordered" evidence="2">
    <location>
        <begin position="83"/>
        <end position="134"/>
    </location>
</feature>
<feature type="region of interest" description="Disordered" evidence="2">
    <location>
        <begin position="245"/>
        <end position="265"/>
    </location>
</feature>
<feature type="coiled-coil region" evidence="1">
    <location>
        <begin position="819"/>
        <end position="846"/>
    </location>
</feature>
<protein>
    <recommendedName>
        <fullName evidence="7">DUF632 domain-containing protein</fullName>
    </recommendedName>
</protein>
<dbReference type="Pfam" id="PF04782">
    <property type="entry name" value="DUF632"/>
    <property type="match status" value="1"/>
</dbReference>
<feature type="compositionally biased region" description="Pro residues" evidence="2">
    <location>
        <begin position="250"/>
        <end position="264"/>
    </location>
</feature>
<feature type="compositionally biased region" description="Low complexity" evidence="2">
    <location>
        <begin position="121"/>
        <end position="134"/>
    </location>
</feature>
<evidence type="ECO:0000259" key="4">
    <source>
        <dbReference type="Pfam" id="PF04783"/>
    </source>
</evidence>
<evidence type="ECO:0000313" key="5">
    <source>
        <dbReference type="EMBL" id="KAJ9166673.1"/>
    </source>
</evidence>
<reference evidence="5 6" key="1">
    <citation type="journal article" date="2023" name="Plant Biotechnol. J.">
        <title>Chromosome-level wild Hevea brasiliensis genome provides new tools for genomic-assisted breeding and valuable loci to elevate rubber yield.</title>
        <authorList>
            <person name="Cheng H."/>
            <person name="Song X."/>
            <person name="Hu Y."/>
            <person name="Wu T."/>
            <person name="Yang Q."/>
            <person name="An Z."/>
            <person name="Feng S."/>
            <person name="Deng Z."/>
            <person name="Wu W."/>
            <person name="Zeng X."/>
            <person name="Tu M."/>
            <person name="Wang X."/>
            <person name="Huang H."/>
        </authorList>
    </citation>
    <scope>NUCLEOTIDE SEQUENCE [LARGE SCALE GENOMIC DNA]</scope>
    <source>
        <strain evidence="5">MT/VB/25A 57/8</strain>
    </source>
</reference>
<evidence type="ECO:0000259" key="3">
    <source>
        <dbReference type="Pfam" id="PF04782"/>
    </source>
</evidence>
<evidence type="ECO:0000313" key="6">
    <source>
        <dbReference type="Proteomes" id="UP001174677"/>
    </source>
</evidence>
<gene>
    <name evidence="5" type="ORF">P3X46_021386</name>
</gene>
<dbReference type="PANTHER" id="PTHR21450:SF2">
    <property type="entry name" value="FAMILY PROTEIN, PUTATIVE (DUF630 AND DUF632)-RELATED"/>
    <property type="match status" value="1"/>
</dbReference>
<evidence type="ECO:0008006" key="7">
    <source>
        <dbReference type="Google" id="ProtNLM"/>
    </source>
</evidence>
<comment type="caution">
    <text evidence="5">The sequence shown here is derived from an EMBL/GenBank/DDBJ whole genome shotgun (WGS) entry which is preliminary data.</text>
</comment>
<keyword evidence="1" id="KW-0175">Coiled coil</keyword>
<dbReference type="EMBL" id="JARPOI010000012">
    <property type="protein sequence ID" value="KAJ9166673.1"/>
    <property type="molecule type" value="Genomic_DNA"/>
</dbReference>
<accession>A0ABQ9LJ75</accession>
<dbReference type="Pfam" id="PF04783">
    <property type="entry name" value="DUF630"/>
    <property type="match status" value="1"/>
</dbReference>
<dbReference type="Proteomes" id="UP001174677">
    <property type="component" value="Chromosome 12"/>
</dbReference>
<name>A0ABQ9LJ75_HEVBR</name>
<keyword evidence="6" id="KW-1185">Reference proteome</keyword>
<feature type="domain" description="DUF630" evidence="4">
    <location>
        <begin position="1"/>
        <end position="59"/>
    </location>
</feature>
<evidence type="ECO:0000256" key="1">
    <source>
        <dbReference type="SAM" id="Coils"/>
    </source>
</evidence>
<dbReference type="InterPro" id="IPR006867">
    <property type="entry name" value="DUF632"/>
</dbReference>
<evidence type="ECO:0000256" key="2">
    <source>
        <dbReference type="SAM" id="MobiDB-lite"/>
    </source>
</evidence>
<feature type="compositionally biased region" description="Low complexity" evidence="2">
    <location>
        <begin position="87"/>
        <end position="97"/>
    </location>
</feature>